<feature type="active site" description="Cysteine persulfide intermediate" evidence="3">
    <location>
        <position position="114"/>
    </location>
</feature>
<dbReference type="RefSeq" id="WP_279241551.1">
    <property type="nucleotide sequence ID" value="NZ_CP036501.1"/>
</dbReference>
<dbReference type="SUPFAM" id="SSF53927">
    <property type="entry name" value="Cytidine deaminase-like"/>
    <property type="match status" value="1"/>
</dbReference>
<proteinExistence type="inferred from homology"/>
<dbReference type="Gene3D" id="3.40.140.10">
    <property type="entry name" value="Cytidine Deaminase, domain 2"/>
    <property type="match status" value="1"/>
</dbReference>
<keyword evidence="5" id="KW-1185">Reference proteome</keyword>
<dbReference type="Pfam" id="PF02634">
    <property type="entry name" value="FdhD-NarQ"/>
    <property type="match status" value="1"/>
</dbReference>
<keyword evidence="2 3" id="KW-0501">Molybdenum cofactor biosynthesis</keyword>
<accession>A0ABY6Q951</accession>
<comment type="function">
    <text evidence="3">Required for formate dehydrogenase (FDH) activity. Acts as a sulfur carrier protein that transfers sulfur from IscS to the molybdenum cofactor prior to its insertion into FDH.</text>
</comment>
<keyword evidence="1 3" id="KW-0963">Cytoplasm</keyword>
<protein>
    <recommendedName>
        <fullName evidence="3">Sulfur carrier protein FdhD</fullName>
    </recommendedName>
</protein>
<gene>
    <name evidence="3 4" type="primary">fdhD</name>
    <name evidence="4" type="ORF">E0F26_10170</name>
</gene>
<comment type="caution">
    <text evidence="3">Lacks conserved residue(s) required for the propagation of feature annotation.</text>
</comment>
<reference evidence="4 5" key="1">
    <citation type="submission" date="2019-02" db="EMBL/GenBank/DDBJ databases">
        <title>Halieaceae_genomes.</title>
        <authorList>
            <person name="Li S.-H."/>
        </authorList>
    </citation>
    <scope>NUCLEOTIDE SEQUENCE [LARGE SCALE GENOMIC DNA]</scope>
    <source>
        <strain evidence="4 5">JH123</strain>
    </source>
</reference>
<dbReference type="Gene3D" id="3.10.20.10">
    <property type="match status" value="1"/>
</dbReference>
<evidence type="ECO:0000256" key="3">
    <source>
        <dbReference type="HAMAP-Rule" id="MF_00187"/>
    </source>
</evidence>
<organism evidence="4 5">
    <name type="scientific">Candidatus Paraluminiphilus aquimaris</name>
    <dbReference type="NCBI Taxonomy" id="2518994"/>
    <lineage>
        <taxon>Bacteria</taxon>
        <taxon>Pseudomonadati</taxon>
        <taxon>Pseudomonadota</taxon>
        <taxon>Gammaproteobacteria</taxon>
        <taxon>Cellvibrionales</taxon>
        <taxon>Halieaceae</taxon>
        <taxon>Candidatus Paraluminiphilus</taxon>
    </lineage>
</organism>
<evidence type="ECO:0000313" key="5">
    <source>
        <dbReference type="Proteomes" id="UP001317963"/>
    </source>
</evidence>
<comment type="similarity">
    <text evidence="3">Belongs to the FdhD family.</text>
</comment>
<dbReference type="HAMAP" id="MF_00187">
    <property type="entry name" value="FdhD"/>
    <property type="match status" value="1"/>
</dbReference>
<evidence type="ECO:0000256" key="2">
    <source>
        <dbReference type="ARBA" id="ARBA00023150"/>
    </source>
</evidence>
<dbReference type="InterPro" id="IPR016193">
    <property type="entry name" value="Cytidine_deaminase-like"/>
</dbReference>
<sequence>MVESKPSASSVPVIRTLCDETGSSETQDLVVCEMPVALSFNGISYAVMMATPSDLEDFIRGFAIGEAIVTSPSGIYDIEVSRSAHGVDVNATVSNETAFRLKDRRRSMAGPSGCGLCGVESIEQIRRDVQPVCRGEAPTGRALNKALAGLRPLQTVSRETGGAHAAAWCALDGTILALREDVGRHNALDKLLGWQAMTSSEGFLLVSSRASFEMVSKAATAGVGVLVAVSAPTSAAVDMAKQVGMTLIAFASEGRSGRYS</sequence>
<dbReference type="InterPro" id="IPR003786">
    <property type="entry name" value="FdhD"/>
</dbReference>
<dbReference type="EMBL" id="CP036501">
    <property type="protein sequence ID" value="UZP75080.1"/>
    <property type="molecule type" value="Genomic_DNA"/>
</dbReference>
<dbReference type="PANTHER" id="PTHR30592:SF1">
    <property type="entry name" value="SULFUR CARRIER PROTEIN FDHD"/>
    <property type="match status" value="1"/>
</dbReference>
<evidence type="ECO:0000313" key="4">
    <source>
        <dbReference type="EMBL" id="UZP75080.1"/>
    </source>
</evidence>
<evidence type="ECO:0000256" key="1">
    <source>
        <dbReference type="ARBA" id="ARBA00022490"/>
    </source>
</evidence>
<name>A0ABY6Q951_9GAMM</name>
<comment type="subcellular location">
    <subcellularLocation>
        <location evidence="3">Cytoplasm</location>
    </subcellularLocation>
</comment>
<dbReference type="PANTHER" id="PTHR30592">
    <property type="entry name" value="FORMATE DEHYDROGENASE"/>
    <property type="match status" value="1"/>
</dbReference>
<dbReference type="NCBIfam" id="TIGR00129">
    <property type="entry name" value="fdhD_narQ"/>
    <property type="match status" value="1"/>
</dbReference>
<dbReference type="Proteomes" id="UP001317963">
    <property type="component" value="Chromosome"/>
</dbReference>
<dbReference type="PIRSF" id="PIRSF015626">
    <property type="entry name" value="FdhD"/>
    <property type="match status" value="1"/>
</dbReference>